<evidence type="ECO:0000313" key="3">
    <source>
        <dbReference type="Proteomes" id="UP000054262"/>
    </source>
</evidence>
<keyword evidence="1" id="KW-0812">Transmembrane</keyword>
<proteinExistence type="predicted"/>
<keyword evidence="1" id="KW-1133">Transmembrane helix</keyword>
<feature type="transmembrane region" description="Helical" evidence="1">
    <location>
        <begin position="85"/>
        <end position="104"/>
    </location>
</feature>
<reference evidence="2 3" key="1">
    <citation type="submission" date="2006-11" db="EMBL/GenBank/DDBJ databases">
        <authorList>
            <person name="Giovannoni S."/>
            <person name="Vergin K."/>
            <person name="Ferriera S."/>
            <person name="Johnson J."/>
            <person name="Kravitz S."/>
            <person name="Beeson K."/>
            <person name="Sutton G."/>
            <person name="Rogers Y.-H."/>
            <person name="Friedman R."/>
            <person name="Frazier M."/>
            <person name="Venter J.C."/>
        </authorList>
    </citation>
    <scope>NUCLEOTIDE SEQUENCE [LARGE SCALE GENOMIC DNA]</scope>
    <source>
        <strain evidence="2 3">HTCC2181</strain>
    </source>
</reference>
<keyword evidence="3" id="KW-1185">Reference proteome</keyword>
<feature type="transmembrane region" description="Helical" evidence="1">
    <location>
        <begin position="187"/>
        <end position="204"/>
    </location>
</feature>
<dbReference type="EMBL" id="AAUX01000001">
    <property type="protein sequence ID" value="EAV47143.1"/>
    <property type="molecule type" value="Genomic_DNA"/>
</dbReference>
<keyword evidence="2" id="KW-0413">Isomerase</keyword>
<keyword evidence="1" id="KW-0472">Membrane</keyword>
<feature type="transmembrane region" description="Helical" evidence="1">
    <location>
        <begin position="6"/>
        <end position="39"/>
    </location>
</feature>
<dbReference type="AlphaFoldDB" id="A0P6I3"/>
<evidence type="ECO:0000313" key="2">
    <source>
        <dbReference type="EMBL" id="EAV47143.1"/>
    </source>
</evidence>
<feature type="transmembrane region" description="Helical" evidence="1">
    <location>
        <begin position="111"/>
        <end position="128"/>
    </location>
</feature>
<comment type="caution">
    <text evidence="2">The sequence shown here is derived from an EMBL/GenBank/DDBJ whole genome shotgun (WGS) entry which is preliminary data.</text>
</comment>
<dbReference type="OrthoDB" id="8075495at2"/>
<dbReference type="GO" id="GO:0160147">
    <property type="term" value="F:tRNA pseudouridine(38-40) synthase activity"/>
    <property type="evidence" value="ECO:0007669"/>
    <property type="project" value="UniProtKB-EC"/>
</dbReference>
<dbReference type="Proteomes" id="UP000054262">
    <property type="component" value="Unassembled WGS sequence"/>
</dbReference>
<evidence type="ECO:0000256" key="1">
    <source>
        <dbReference type="SAM" id="Phobius"/>
    </source>
</evidence>
<name>A0P6I3_9PROT</name>
<protein>
    <submittedName>
        <fullName evidence="2">tRNA pseudouridine synthase A</fullName>
        <ecNumber evidence="2">5.4.99.12</ecNumber>
    </submittedName>
</protein>
<organism evidence="2 3">
    <name type="scientific">Methylophilales bacterium HTCC2181</name>
    <dbReference type="NCBI Taxonomy" id="383631"/>
    <lineage>
        <taxon>Bacteria</taxon>
        <taxon>Pseudomonadati</taxon>
        <taxon>Pseudomonadota</taxon>
        <taxon>Betaproteobacteria</taxon>
        <taxon>Nitrosomonadales</taxon>
        <taxon>OM43 clade</taxon>
    </lineage>
</organism>
<feature type="transmembrane region" description="Helical" evidence="1">
    <location>
        <begin position="51"/>
        <end position="73"/>
    </location>
</feature>
<accession>A0P6I3</accession>
<dbReference type="EC" id="5.4.99.12" evidence="2"/>
<sequence length="205" mass="23225">MVNGSILFLGLLLLFSIGGLSLAIQVIFLILLFLLSVLLSMNIFVFLRKIKFFIATIALVFLFSVPGEVLYFYGPLSITKEGLVLAGFNIVRLVNIFTIVFILMKVLPRDFITTSIIKACLFVTYFGVKKERLIARVFLTFEYLDFYRNAKFTFNSLGADIAKQINSDYSEKIKPNLPLVTFGTNDFFWSGSFAVAFLTIQFLLI</sequence>
<gene>
    <name evidence="2" type="primary">truA</name>
    <name evidence="2" type="ORF">MB2181_03680</name>
</gene>